<dbReference type="InterPro" id="IPR011009">
    <property type="entry name" value="Kinase-like_dom_sf"/>
</dbReference>
<feature type="compositionally biased region" description="Low complexity" evidence="1">
    <location>
        <begin position="155"/>
        <end position="186"/>
    </location>
</feature>
<evidence type="ECO:0000313" key="3">
    <source>
        <dbReference type="EMBL" id="MBZ5713006.1"/>
    </source>
</evidence>
<feature type="domain" description="Protein kinase" evidence="2">
    <location>
        <begin position="1"/>
        <end position="112"/>
    </location>
</feature>
<reference evidence="3" key="1">
    <citation type="submission" date="2021-08" db="EMBL/GenBank/DDBJ databases">
        <authorList>
            <person name="Stevens D.C."/>
        </authorList>
    </citation>
    <scope>NUCLEOTIDE SEQUENCE</scope>
    <source>
        <strain evidence="3">DSM 53165</strain>
    </source>
</reference>
<name>A0ABS7TXX7_9BACT</name>
<accession>A0ABS7TXX7</accession>
<dbReference type="Proteomes" id="UP001139031">
    <property type="component" value="Unassembled WGS sequence"/>
</dbReference>
<evidence type="ECO:0000259" key="2">
    <source>
        <dbReference type="PROSITE" id="PS50011"/>
    </source>
</evidence>
<dbReference type="PROSITE" id="PS50011">
    <property type="entry name" value="PROTEIN_KINASE_DOM"/>
    <property type="match status" value="1"/>
</dbReference>
<keyword evidence="4" id="KW-1185">Reference proteome</keyword>
<proteinExistence type="predicted"/>
<comment type="caution">
    <text evidence="3">The sequence shown here is derived from an EMBL/GenBank/DDBJ whole genome shotgun (WGS) entry which is preliminary data.</text>
</comment>
<feature type="region of interest" description="Disordered" evidence="1">
    <location>
        <begin position="153"/>
        <end position="216"/>
    </location>
</feature>
<gene>
    <name evidence="3" type="ORF">K7C98_27530</name>
</gene>
<dbReference type="InterPro" id="IPR000719">
    <property type="entry name" value="Prot_kinase_dom"/>
</dbReference>
<dbReference type="Gene3D" id="1.10.510.10">
    <property type="entry name" value="Transferase(Phosphotransferase) domain 1"/>
    <property type="match status" value="1"/>
</dbReference>
<evidence type="ECO:0000256" key="1">
    <source>
        <dbReference type="SAM" id="MobiDB-lite"/>
    </source>
</evidence>
<sequence length="283" mass="29744">MLIYGTPHFIAPERLRGRRGDFRTDIFEIGTLWYAALTGEVLPDPRNADPVSVAQRLDLPPTLRAVLLGALEIRPRRHHSAASMLNAIEKALEDIRGRRQRARRLGAFAPLLSLLAFPAWLAIQPATTEPTCPPLAPSPTAALAIVAPVTPASEPQAAGPVAPASGPAASAGPAAEPQAAPVAPASDPEPTAPAPEPRVRAEKPGSAPAGAKPVDTVLTSAPRFDLRSALAKCKPHPTARIEITINPGEPVQIDGDRATGELGRCVEDVLTAHPPQRAETIKL</sequence>
<protein>
    <recommendedName>
        <fullName evidence="2">Protein kinase domain-containing protein</fullName>
    </recommendedName>
</protein>
<organism evidence="3 4">
    <name type="scientific">Nannocystis pusilla</name>
    <dbReference type="NCBI Taxonomy" id="889268"/>
    <lineage>
        <taxon>Bacteria</taxon>
        <taxon>Pseudomonadati</taxon>
        <taxon>Myxococcota</taxon>
        <taxon>Polyangia</taxon>
        <taxon>Nannocystales</taxon>
        <taxon>Nannocystaceae</taxon>
        <taxon>Nannocystis</taxon>
    </lineage>
</organism>
<evidence type="ECO:0000313" key="4">
    <source>
        <dbReference type="Proteomes" id="UP001139031"/>
    </source>
</evidence>
<dbReference type="RefSeq" id="WP_224194777.1">
    <property type="nucleotide sequence ID" value="NZ_JAIRAU010000037.1"/>
</dbReference>
<dbReference type="EMBL" id="JAIRAU010000037">
    <property type="protein sequence ID" value="MBZ5713006.1"/>
    <property type="molecule type" value="Genomic_DNA"/>
</dbReference>
<dbReference type="SUPFAM" id="SSF56112">
    <property type="entry name" value="Protein kinase-like (PK-like)"/>
    <property type="match status" value="1"/>
</dbReference>